<proteinExistence type="predicted"/>
<dbReference type="SMR" id="A0A3B5XTP6"/>
<dbReference type="SUPFAM" id="SSF53335">
    <property type="entry name" value="S-adenosyl-L-methionine-dependent methyltransferases"/>
    <property type="match status" value="1"/>
</dbReference>
<evidence type="ECO:0000313" key="3">
    <source>
        <dbReference type="EnsemblPlants" id="TraesCS1A02G030400.1"/>
    </source>
</evidence>
<dbReference type="Gramene" id="TraesCAD_scaffold_000625_01G000600.1">
    <property type="protein sequence ID" value="TraesCAD_scaffold_000625_01G000600.1"/>
    <property type="gene ID" value="TraesCAD_scaffold_000625_01G000600"/>
</dbReference>
<protein>
    <recommendedName>
        <fullName evidence="5">Jasmonate O-methyltransferase</fullName>
    </recommendedName>
</protein>
<dbReference type="Gene3D" id="1.10.1200.270">
    <property type="entry name" value="Methyltransferase, alpha-helical capping domain"/>
    <property type="match status" value="1"/>
</dbReference>
<dbReference type="Gramene" id="TraesCS1A02G030400.1">
    <property type="protein sequence ID" value="TraesCS1A02G030400.1"/>
    <property type="gene ID" value="TraesCS1A02G030400"/>
</dbReference>
<evidence type="ECO:0000313" key="4">
    <source>
        <dbReference type="Proteomes" id="UP000019116"/>
    </source>
</evidence>
<dbReference type="STRING" id="4565.A0A3B5XTP6"/>
<accession>A0A3B5XTP6</accession>
<dbReference type="Gene3D" id="3.40.50.150">
    <property type="entry name" value="Vaccinia Virus protein VP39"/>
    <property type="match status" value="1"/>
</dbReference>
<dbReference type="KEGG" id="taes:123186750"/>
<dbReference type="OrthoDB" id="649586at2759"/>
<name>A0A3B5XTP6_WHEAT</name>
<evidence type="ECO:0000256" key="2">
    <source>
        <dbReference type="ARBA" id="ARBA00022842"/>
    </source>
</evidence>
<reference evidence="3" key="1">
    <citation type="submission" date="2018-08" db="EMBL/GenBank/DDBJ databases">
        <authorList>
            <person name="Rossello M."/>
        </authorList>
    </citation>
    <scope>NUCLEOTIDE SEQUENCE [LARGE SCALE GENOMIC DNA]</scope>
    <source>
        <strain evidence="3">cv. Chinese Spring</strain>
    </source>
</reference>
<dbReference type="OMA" id="MIMDAGC"/>
<dbReference type="RefSeq" id="XP_044454395.1">
    <property type="nucleotide sequence ID" value="XM_044598460.1"/>
</dbReference>
<keyword evidence="1" id="KW-0479">Metal-binding</keyword>
<gene>
    <name evidence="3" type="primary">LOC123186750</name>
</gene>
<dbReference type="Gramene" id="TraesSYM1A03G00009060.1">
    <property type="protein sequence ID" value="TraesSYM1A03G00009060.1"/>
    <property type="gene ID" value="TraesSYM1A03G00009060"/>
</dbReference>
<dbReference type="InterPro" id="IPR029063">
    <property type="entry name" value="SAM-dependent_MTases_sf"/>
</dbReference>
<dbReference type="InterPro" id="IPR005299">
    <property type="entry name" value="MeTrfase_7"/>
</dbReference>
<dbReference type="Pfam" id="PF03492">
    <property type="entry name" value="Methyltransf_7"/>
    <property type="match status" value="1"/>
</dbReference>
<dbReference type="GO" id="GO:0008757">
    <property type="term" value="F:S-adenosylmethionine-dependent methyltransferase activity"/>
    <property type="evidence" value="ECO:0000318"/>
    <property type="project" value="GO_Central"/>
</dbReference>
<dbReference type="GeneID" id="123186750"/>
<organism evidence="3">
    <name type="scientific">Triticum aestivum</name>
    <name type="common">Wheat</name>
    <dbReference type="NCBI Taxonomy" id="4565"/>
    <lineage>
        <taxon>Eukaryota</taxon>
        <taxon>Viridiplantae</taxon>
        <taxon>Streptophyta</taxon>
        <taxon>Embryophyta</taxon>
        <taxon>Tracheophyta</taxon>
        <taxon>Spermatophyta</taxon>
        <taxon>Magnoliopsida</taxon>
        <taxon>Liliopsida</taxon>
        <taxon>Poales</taxon>
        <taxon>Poaceae</taxon>
        <taxon>BOP clade</taxon>
        <taxon>Pooideae</taxon>
        <taxon>Triticodae</taxon>
        <taxon>Triticeae</taxon>
        <taxon>Triticinae</taxon>
        <taxon>Triticum</taxon>
    </lineage>
</organism>
<dbReference type="Proteomes" id="UP000019116">
    <property type="component" value="Chromosome 1A"/>
</dbReference>
<dbReference type="GO" id="GO:0032259">
    <property type="term" value="P:methylation"/>
    <property type="evidence" value="ECO:0000318"/>
    <property type="project" value="GO_Central"/>
</dbReference>
<dbReference type="Gramene" id="TraesCS1A03G0068800.1">
    <property type="protein sequence ID" value="TraesCS1A03G0068800.1.CDS"/>
    <property type="gene ID" value="TraesCS1A03G0068800"/>
</dbReference>
<dbReference type="InterPro" id="IPR042086">
    <property type="entry name" value="MeTrfase_capping"/>
</dbReference>
<keyword evidence="2" id="KW-0460">Magnesium</keyword>
<dbReference type="PaxDb" id="4565-Traes_1AS_707A1B179.1"/>
<reference evidence="3" key="2">
    <citation type="submission" date="2018-10" db="UniProtKB">
        <authorList>
            <consortium name="EnsemblPlants"/>
        </authorList>
    </citation>
    <scope>IDENTIFICATION</scope>
</reference>
<dbReference type="EnsemblPlants" id="TraesCS1A02G030400.1">
    <property type="protein sequence ID" value="TraesCS1A02G030400.1"/>
    <property type="gene ID" value="TraesCS1A02G030400"/>
</dbReference>
<dbReference type="PANTHER" id="PTHR31009">
    <property type="entry name" value="S-ADENOSYL-L-METHIONINE:CARBOXYL METHYLTRANSFERASE FAMILY PROTEIN"/>
    <property type="match status" value="1"/>
</dbReference>
<sequence length="358" mass="39715">MAFIQAIHMNPGQGETSYACNSSFQNAGQKRMKPLIEAAITDLCSNTNTLLHGKMMIMDAGCSSGPNALALISPAIDAIHNHCLQINQPPPEVCVLLNDLPDNDFNTVVKSLVTLRQSKKTIVVTGVAPGSFYERLFTSDSLHLVCSSNSLHWLSKAPEDLTRNHIPAFDIDEHARRERLPMVREAYAQQFRKDFSLFLELRAKELVSGGRMVISLVGTRSNAIASKFILFPGIVAQILSVLVAEGVIDKAKFDSFYVPLYGPSSEELREIIEAEGSFSIREMRVHDPRIDMTTTLSTPARFVNNLRALFEPIIVQHFGKVMDEFAMAAELYWSLDASLQEERARTSRTMLAVSLAKA</sequence>
<evidence type="ECO:0008006" key="5">
    <source>
        <dbReference type="Google" id="ProtNLM"/>
    </source>
</evidence>
<dbReference type="GO" id="GO:0046872">
    <property type="term" value="F:metal ion binding"/>
    <property type="evidence" value="ECO:0007669"/>
    <property type="project" value="UniProtKB-KW"/>
</dbReference>
<evidence type="ECO:0000256" key="1">
    <source>
        <dbReference type="ARBA" id="ARBA00022723"/>
    </source>
</evidence>
<keyword evidence="4" id="KW-1185">Reference proteome</keyword>
<dbReference type="AlphaFoldDB" id="A0A3B5XTP6"/>